<keyword evidence="4" id="KW-1185">Reference proteome</keyword>
<evidence type="ECO:0000313" key="3">
    <source>
        <dbReference type="EMBL" id="OOS20785.1"/>
    </source>
</evidence>
<gene>
    <name evidence="3" type="ORF">B0682_06055</name>
</gene>
<dbReference type="Gene3D" id="2.40.128.270">
    <property type="match status" value="1"/>
</dbReference>
<dbReference type="PANTHER" id="PTHR35535">
    <property type="entry name" value="HEAT SHOCK PROTEIN HSLJ"/>
    <property type="match status" value="1"/>
</dbReference>
<proteinExistence type="predicted"/>
<organism evidence="3 4">
    <name type="scientific">Lwoffella lincolnii</name>
    <dbReference type="NCBI Taxonomy" id="90241"/>
    <lineage>
        <taxon>Bacteria</taxon>
        <taxon>Pseudomonadati</taxon>
        <taxon>Pseudomonadota</taxon>
        <taxon>Gammaproteobacteria</taxon>
        <taxon>Moraxellales</taxon>
        <taxon>Moraxellaceae</taxon>
        <taxon>Lwoffella</taxon>
    </lineage>
</organism>
<dbReference type="EMBL" id="MUYT01000007">
    <property type="protein sequence ID" value="OOS20785.1"/>
    <property type="molecule type" value="Genomic_DNA"/>
</dbReference>
<dbReference type="PROSITE" id="PS51257">
    <property type="entry name" value="PROKAR_LIPOPROTEIN"/>
    <property type="match status" value="1"/>
</dbReference>
<dbReference type="PANTHER" id="PTHR35535:SF1">
    <property type="entry name" value="HEAT SHOCK PROTEIN HSLJ"/>
    <property type="match status" value="1"/>
</dbReference>
<dbReference type="Pfam" id="PF03724">
    <property type="entry name" value="META"/>
    <property type="match status" value="1"/>
</dbReference>
<accession>A0A1T0CEM3</accession>
<evidence type="ECO:0000256" key="1">
    <source>
        <dbReference type="SAM" id="SignalP"/>
    </source>
</evidence>
<feature type="signal peptide" evidence="1">
    <location>
        <begin position="1"/>
        <end position="23"/>
    </location>
</feature>
<dbReference type="Proteomes" id="UP000191094">
    <property type="component" value="Unassembled WGS sequence"/>
</dbReference>
<feature type="chain" id="PRO_5010579067" description="DUF306 domain-containing protein" evidence="1">
    <location>
        <begin position="24"/>
        <end position="176"/>
    </location>
</feature>
<comment type="caution">
    <text evidence="3">The sequence shown here is derived from an EMBL/GenBank/DDBJ whole genome shotgun (WGS) entry which is preliminary data.</text>
</comment>
<protein>
    <recommendedName>
        <fullName evidence="2">DUF306 domain-containing protein</fullName>
    </recommendedName>
</protein>
<dbReference type="AlphaFoldDB" id="A0A1T0CEM3"/>
<name>A0A1T0CEM3_9GAMM</name>
<dbReference type="InterPro" id="IPR005184">
    <property type="entry name" value="DUF306_Meta_HslJ"/>
</dbReference>
<dbReference type="InterPro" id="IPR053147">
    <property type="entry name" value="Hsp_HslJ-like"/>
</dbReference>
<reference evidence="3 4" key="1">
    <citation type="submission" date="2017-02" db="EMBL/GenBank/DDBJ databases">
        <title>Draft genome sequence of Moraxella lincolnii CCUG 9405T type strain.</title>
        <authorList>
            <person name="Salva-Serra F."/>
            <person name="Engstrom-Jakobsson H."/>
            <person name="Thorell K."/>
            <person name="Jaen-Luchoro D."/>
            <person name="Gonzales-Siles L."/>
            <person name="Karlsson R."/>
            <person name="Yazdan S."/>
            <person name="Boulund F."/>
            <person name="Johnning A."/>
            <person name="Engstrand L."/>
            <person name="Kristiansson E."/>
            <person name="Moore E."/>
        </authorList>
    </citation>
    <scope>NUCLEOTIDE SEQUENCE [LARGE SCALE GENOMIC DNA]</scope>
    <source>
        <strain evidence="3 4">CCUG 9405</strain>
    </source>
</reference>
<evidence type="ECO:0000259" key="2">
    <source>
        <dbReference type="Pfam" id="PF03724"/>
    </source>
</evidence>
<feature type="domain" description="DUF306" evidence="2">
    <location>
        <begin position="55"/>
        <end position="154"/>
    </location>
</feature>
<keyword evidence="1" id="KW-0732">Signal</keyword>
<dbReference type="InterPro" id="IPR038670">
    <property type="entry name" value="HslJ-like_sf"/>
</dbReference>
<sequence>MTKKTTNALGLSMGMLLTIGLTACGVLQQTSQAHTTDVQISKDPAQAVVLPLNDAKLQHHVWQLNSVTDSKGSPILPELSNHPQGALQLKFTTDKQLQFLNTCNQMSAAYILTNHDIELSPIISTRMACDEQGSAFDVAATKVVQGQFKLTLNQLKQPILTVYGDGLTAIFYPVSH</sequence>
<dbReference type="STRING" id="90241.B0682_06055"/>
<evidence type="ECO:0000313" key="4">
    <source>
        <dbReference type="Proteomes" id="UP000191094"/>
    </source>
</evidence>